<reference evidence="2" key="1">
    <citation type="journal article" date="2013" name="Nature">
        <title>Pan genome of the phytoplankton Emiliania underpins its global distribution.</title>
        <authorList>
            <person name="Read B.A."/>
            <person name="Kegel J."/>
            <person name="Klute M.J."/>
            <person name="Kuo A."/>
            <person name="Lefebvre S.C."/>
            <person name="Maumus F."/>
            <person name="Mayer C."/>
            <person name="Miller J."/>
            <person name="Monier A."/>
            <person name="Salamov A."/>
            <person name="Young J."/>
            <person name="Aguilar M."/>
            <person name="Claverie J.M."/>
            <person name="Frickenhaus S."/>
            <person name="Gonzalez K."/>
            <person name="Herman E.K."/>
            <person name="Lin Y.C."/>
            <person name="Napier J."/>
            <person name="Ogata H."/>
            <person name="Sarno A.F."/>
            <person name="Shmutz J."/>
            <person name="Schroeder D."/>
            <person name="de Vargas C."/>
            <person name="Verret F."/>
            <person name="von Dassow P."/>
            <person name="Valentin K."/>
            <person name="Van de Peer Y."/>
            <person name="Wheeler G."/>
            <person name="Dacks J.B."/>
            <person name="Delwiche C.F."/>
            <person name="Dyhrman S.T."/>
            <person name="Glockner G."/>
            <person name="John U."/>
            <person name="Richards T."/>
            <person name="Worden A.Z."/>
            <person name="Zhang X."/>
            <person name="Grigoriev I.V."/>
            <person name="Allen A.E."/>
            <person name="Bidle K."/>
            <person name="Borodovsky M."/>
            <person name="Bowler C."/>
            <person name="Brownlee C."/>
            <person name="Cock J.M."/>
            <person name="Elias M."/>
            <person name="Gladyshev V.N."/>
            <person name="Groth M."/>
            <person name="Guda C."/>
            <person name="Hadaegh A."/>
            <person name="Iglesias-Rodriguez M.D."/>
            <person name="Jenkins J."/>
            <person name="Jones B.M."/>
            <person name="Lawson T."/>
            <person name="Leese F."/>
            <person name="Lindquist E."/>
            <person name="Lobanov A."/>
            <person name="Lomsadze A."/>
            <person name="Malik S.B."/>
            <person name="Marsh M.E."/>
            <person name="Mackinder L."/>
            <person name="Mock T."/>
            <person name="Mueller-Roeber B."/>
            <person name="Pagarete A."/>
            <person name="Parker M."/>
            <person name="Probert I."/>
            <person name="Quesneville H."/>
            <person name="Raines C."/>
            <person name="Rensing S.A."/>
            <person name="Riano-Pachon D.M."/>
            <person name="Richier S."/>
            <person name="Rokitta S."/>
            <person name="Shiraiwa Y."/>
            <person name="Soanes D.M."/>
            <person name="van der Giezen M."/>
            <person name="Wahlund T.M."/>
            <person name="Williams B."/>
            <person name="Wilson W."/>
            <person name="Wolfe G."/>
            <person name="Wurch L.L."/>
        </authorList>
    </citation>
    <scope>NUCLEOTIDE SEQUENCE</scope>
</reference>
<organism evidence="1 2">
    <name type="scientific">Emiliania huxleyi (strain CCMP1516)</name>
    <dbReference type="NCBI Taxonomy" id="280463"/>
    <lineage>
        <taxon>Eukaryota</taxon>
        <taxon>Haptista</taxon>
        <taxon>Haptophyta</taxon>
        <taxon>Prymnesiophyceae</taxon>
        <taxon>Isochrysidales</taxon>
        <taxon>Noelaerhabdaceae</taxon>
        <taxon>Emiliania</taxon>
    </lineage>
</organism>
<dbReference type="RefSeq" id="XP_005789473.1">
    <property type="nucleotide sequence ID" value="XM_005789416.1"/>
</dbReference>
<name>A0A0D3KMQ9_EMIH1</name>
<dbReference type="InterPro" id="IPR027417">
    <property type="entry name" value="P-loop_NTPase"/>
</dbReference>
<protein>
    <submittedName>
        <fullName evidence="1">Uncharacterized protein</fullName>
    </submittedName>
</protein>
<dbReference type="GeneID" id="17282314"/>
<dbReference type="Proteomes" id="UP000013827">
    <property type="component" value="Unassembled WGS sequence"/>
</dbReference>
<sequence length="93" mass="9992">MTALQVLHSGIQASMILTTHLMEEASFLSDRIAVLVAGRLVAILQRLLPLHSLMKTEPPPMRTMCRLSTSSSESKRGCSMGHGVAGHLLLPGT</sequence>
<keyword evidence="2" id="KW-1185">Reference proteome</keyword>
<accession>A0A0D3KMQ9</accession>
<dbReference type="EnsemblProtists" id="EOD37044">
    <property type="protein sequence ID" value="EOD37044"/>
    <property type="gene ID" value="EMIHUDRAFT_226028"/>
</dbReference>
<dbReference type="PaxDb" id="2903-EOD37044"/>
<evidence type="ECO:0000313" key="1">
    <source>
        <dbReference type="EnsemblProtists" id="EOD37044"/>
    </source>
</evidence>
<dbReference type="SUPFAM" id="SSF52540">
    <property type="entry name" value="P-loop containing nucleoside triphosphate hydrolases"/>
    <property type="match status" value="1"/>
</dbReference>
<dbReference type="KEGG" id="ehx:EMIHUDRAFT_226028"/>
<dbReference type="HOGENOM" id="CLU_2404178_0_0_1"/>
<dbReference type="AlphaFoldDB" id="A0A0D3KMQ9"/>
<proteinExistence type="predicted"/>
<reference evidence="1" key="2">
    <citation type="submission" date="2024-10" db="UniProtKB">
        <authorList>
            <consortium name="EnsemblProtists"/>
        </authorList>
    </citation>
    <scope>IDENTIFICATION</scope>
</reference>
<evidence type="ECO:0000313" key="2">
    <source>
        <dbReference type="Proteomes" id="UP000013827"/>
    </source>
</evidence>